<dbReference type="GO" id="GO:0046100">
    <property type="term" value="P:hypoxanthine metabolic process"/>
    <property type="evidence" value="ECO:0007669"/>
    <property type="project" value="TreeGrafter"/>
</dbReference>
<dbReference type="GO" id="GO:0004422">
    <property type="term" value="F:hypoxanthine phosphoribosyltransferase activity"/>
    <property type="evidence" value="ECO:0007669"/>
    <property type="project" value="InterPro"/>
</dbReference>
<evidence type="ECO:0000256" key="14">
    <source>
        <dbReference type="ARBA" id="ARBA00022842"/>
    </source>
</evidence>
<evidence type="ECO:0000256" key="10">
    <source>
        <dbReference type="ARBA" id="ARBA00022679"/>
    </source>
</evidence>
<evidence type="ECO:0000256" key="11">
    <source>
        <dbReference type="ARBA" id="ARBA00022723"/>
    </source>
</evidence>
<comment type="catalytic activity">
    <reaction evidence="16">
        <text>IMP + diphosphate = hypoxanthine + 5-phospho-alpha-D-ribose 1-diphosphate</text>
        <dbReference type="Rhea" id="RHEA:17973"/>
        <dbReference type="ChEBI" id="CHEBI:17368"/>
        <dbReference type="ChEBI" id="CHEBI:33019"/>
        <dbReference type="ChEBI" id="CHEBI:58017"/>
        <dbReference type="ChEBI" id="CHEBI:58053"/>
        <dbReference type="EC" id="2.4.2.8"/>
    </reaction>
    <physiologicalReaction direction="right-to-left" evidence="16">
        <dbReference type="Rhea" id="RHEA:17975"/>
    </physiologicalReaction>
</comment>
<keyword evidence="20" id="KW-1185">Reference proteome</keyword>
<evidence type="ECO:0000256" key="5">
    <source>
        <dbReference type="ARBA" id="ARBA00008391"/>
    </source>
</evidence>
<evidence type="ECO:0000256" key="4">
    <source>
        <dbReference type="ARBA" id="ARBA00004669"/>
    </source>
</evidence>
<keyword evidence="11 17" id="KW-0479">Metal-binding</keyword>
<dbReference type="FunFam" id="3.40.50.2020:FF:000006">
    <property type="entry name" value="Hypoxanthine phosphoribosyltransferase"/>
    <property type="match status" value="1"/>
</dbReference>
<keyword evidence="12 17" id="KW-0660">Purine salvage</keyword>
<evidence type="ECO:0000256" key="7">
    <source>
        <dbReference type="ARBA" id="ARBA00014105"/>
    </source>
</evidence>
<evidence type="ECO:0000256" key="2">
    <source>
        <dbReference type="ARBA" id="ARBA00003637"/>
    </source>
</evidence>
<evidence type="ECO:0000313" key="19">
    <source>
        <dbReference type="EMBL" id="ARC54656.1"/>
    </source>
</evidence>
<dbReference type="InterPro" id="IPR005904">
    <property type="entry name" value="Hxn_phspho_trans"/>
</dbReference>
<dbReference type="EC" id="2.4.2.8" evidence="6 17"/>
<evidence type="ECO:0000256" key="8">
    <source>
        <dbReference type="ARBA" id="ARBA00022490"/>
    </source>
</evidence>
<dbReference type="PANTHER" id="PTHR43340:SF1">
    <property type="entry name" value="HYPOXANTHINE PHOSPHORIBOSYLTRANSFERASE"/>
    <property type="match status" value="1"/>
</dbReference>
<dbReference type="AlphaFoldDB" id="A0A1V0HPA7"/>
<evidence type="ECO:0000313" key="20">
    <source>
        <dbReference type="Proteomes" id="UP000243729"/>
    </source>
</evidence>
<dbReference type="Pfam" id="PF00156">
    <property type="entry name" value="Pribosyltran"/>
    <property type="match status" value="1"/>
</dbReference>
<dbReference type="InterPro" id="IPR029057">
    <property type="entry name" value="PRTase-like"/>
</dbReference>
<evidence type="ECO:0000256" key="3">
    <source>
        <dbReference type="ARBA" id="ARBA00004496"/>
    </source>
</evidence>
<comment type="cofactor">
    <cofactor evidence="1 17">
        <name>Mg(2+)</name>
        <dbReference type="ChEBI" id="CHEBI:18420"/>
    </cofactor>
</comment>
<dbReference type="PANTHER" id="PTHR43340">
    <property type="entry name" value="HYPOXANTHINE-GUANINE PHOSPHORIBOSYLTRANSFERASE"/>
    <property type="match status" value="1"/>
</dbReference>
<dbReference type="UniPathway" id="UPA00591">
    <property type="reaction ID" value="UER00648"/>
</dbReference>
<dbReference type="InterPro" id="IPR000836">
    <property type="entry name" value="PRTase_dom"/>
</dbReference>
<sequence length="174" mass="20343">MRKTIKILISKKDIQKRVKEMAKEIVKHYKNLSNELILVGILNGSFIFIADLCREINVPHSIDFMRVSSYGNKTIQNKKVKIIQDLNRNIYNKHILIVEDIIDSGNTLKRILQILKSRNPKSITVCTFLDKPSRRKSKVFVKWIGYSINDKFVVGYGIDYAQKYRHLPYIGYIL</sequence>
<keyword evidence="8 17" id="KW-0963">Cytoplasm</keyword>
<dbReference type="CDD" id="cd06223">
    <property type="entry name" value="PRTases_typeI"/>
    <property type="match status" value="1"/>
</dbReference>
<evidence type="ECO:0000259" key="18">
    <source>
        <dbReference type="Pfam" id="PF00156"/>
    </source>
</evidence>
<evidence type="ECO:0000256" key="6">
    <source>
        <dbReference type="ARBA" id="ARBA00011895"/>
    </source>
</evidence>
<evidence type="ECO:0000256" key="9">
    <source>
        <dbReference type="ARBA" id="ARBA00022676"/>
    </source>
</evidence>
<protein>
    <recommendedName>
        <fullName evidence="7 17">Hypoxanthine phosphoribosyltransferase</fullName>
        <ecNumber evidence="6 17">2.4.2.8</ecNumber>
    </recommendedName>
</protein>
<dbReference type="GO" id="GO:0032264">
    <property type="term" value="P:IMP salvage"/>
    <property type="evidence" value="ECO:0007669"/>
    <property type="project" value="UniProtKB-UniPathway"/>
</dbReference>
<dbReference type="NCBIfam" id="TIGR01203">
    <property type="entry name" value="HGPRTase"/>
    <property type="match status" value="1"/>
</dbReference>
<name>A0A1V0HPA7_9ENTR</name>
<evidence type="ECO:0000256" key="12">
    <source>
        <dbReference type="ARBA" id="ARBA00022726"/>
    </source>
</evidence>
<dbReference type="Proteomes" id="UP000243729">
    <property type="component" value="Chromosome"/>
</dbReference>
<comment type="function">
    <text evidence="2">Purine salvage pathway enzyme which catalyzes the transfer of the ribosyl-5-phosphate group from 5-phospho-alpha-D-ribose 1-diphosphate (PRPP) to the N9 position of hypoxanthine to yield IMP (inosine 5'-monophosphate). To a lesser extent, can also act on guanine leading to GMP, but shows a highly less efficient activity with xanthine.</text>
</comment>
<dbReference type="Gene3D" id="3.40.50.2020">
    <property type="match status" value="1"/>
</dbReference>
<proteinExistence type="inferred from homology"/>
<evidence type="ECO:0000256" key="16">
    <source>
        <dbReference type="ARBA" id="ARBA00049402"/>
    </source>
</evidence>
<gene>
    <name evidence="19" type="ORF">AOE58_00770</name>
</gene>
<feature type="domain" description="Phosphoribosyltransferase" evidence="18">
    <location>
        <begin position="13"/>
        <end position="160"/>
    </location>
</feature>
<dbReference type="STRING" id="428412.AOE58_00770"/>
<evidence type="ECO:0000256" key="17">
    <source>
        <dbReference type="RuleBase" id="RU364099"/>
    </source>
</evidence>
<keyword evidence="14 17" id="KW-0460">Magnesium</keyword>
<comment type="catalytic activity">
    <reaction evidence="15">
        <text>GMP + diphosphate = guanine + 5-phospho-alpha-D-ribose 1-diphosphate</text>
        <dbReference type="Rhea" id="RHEA:25424"/>
        <dbReference type="ChEBI" id="CHEBI:16235"/>
        <dbReference type="ChEBI" id="CHEBI:33019"/>
        <dbReference type="ChEBI" id="CHEBI:58017"/>
        <dbReference type="ChEBI" id="CHEBI:58115"/>
        <dbReference type="EC" id="2.4.2.8"/>
    </reaction>
    <physiologicalReaction direction="right-to-left" evidence="15">
        <dbReference type="Rhea" id="RHEA:25426"/>
    </physiologicalReaction>
</comment>
<dbReference type="EMBL" id="CP012846">
    <property type="protein sequence ID" value="ARC54656.1"/>
    <property type="molecule type" value="Genomic_DNA"/>
</dbReference>
<dbReference type="GO" id="GO:0006166">
    <property type="term" value="P:purine ribonucleoside salvage"/>
    <property type="evidence" value="ECO:0007669"/>
    <property type="project" value="UniProtKB-KW"/>
</dbReference>
<keyword evidence="10 17" id="KW-0808">Transferase</keyword>
<evidence type="ECO:0000256" key="13">
    <source>
        <dbReference type="ARBA" id="ARBA00022741"/>
    </source>
</evidence>
<dbReference type="GO" id="GO:0006178">
    <property type="term" value="P:guanine salvage"/>
    <property type="evidence" value="ECO:0007669"/>
    <property type="project" value="TreeGrafter"/>
</dbReference>
<keyword evidence="9 17" id="KW-0328">Glycosyltransferase</keyword>
<evidence type="ECO:0000256" key="15">
    <source>
        <dbReference type="ARBA" id="ARBA00048811"/>
    </source>
</evidence>
<comment type="subcellular location">
    <subcellularLocation>
        <location evidence="3 17">Cytoplasm</location>
    </subcellularLocation>
</comment>
<dbReference type="SUPFAM" id="SSF53271">
    <property type="entry name" value="PRTase-like"/>
    <property type="match status" value="1"/>
</dbReference>
<dbReference type="GO" id="GO:0005829">
    <property type="term" value="C:cytosol"/>
    <property type="evidence" value="ECO:0007669"/>
    <property type="project" value="TreeGrafter"/>
</dbReference>
<comment type="similarity">
    <text evidence="5 17">Belongs to the purine/pyrimidine phosphoribosyltransferase family.</text>
</comment>
<reference evidence="19 20" key="1">
    <citation type="submission" date="2015-10" db="EMBL/GenBank/DDBJ databases">
        <title>Survey of human and primate louse endosymbionts.</title>
        <authorList>
            <person name="Boyd B.M."/>
        </authorList>
    </citation>
    <scope>NUCLEOTIDE SEQUENCE [LARGE SCALE GENOMIC DNA]</scope>
    <source>
        <strain evidence="19 20">HPNA</strain>
    </source>
</reference>
<organism evidence="19 20">
    <name type="scientific">Candidatus Riesia pthiripubis</name>
    <dbReference type="NCBI Taxonomy" id="428412"/>
    <lineage>
        <taxon>Bacteria</taxon>
        <taxon>Pseudomonadati</taxon>
        <taxon>Pseudomonadota</taxon>
        <taxon>Gammaproteobacteria</taxon>
        <taxon>Enterobacterales</taxon>
        <taxon>Enterobacteriaceae</taxon>
        <taxon>Candidatus Riesia</taxon>
    </lineage>
</organism>
<dbReference type="InterPro" id="IPR050408">
    <property type="entry name" value="HGPRT"/>
</dbReference>
<comment type="pathway">
    <text evidence="4 17">Purine metabolism; IMP biosynthesis via salvage pathway; IMP from hypoxanthine: step 1/1.</text>
</comment>
<dbReference type="GO" id="GO:0000166">
    <property type="term" value="F:nucleotide binding"/>
    <property type="evidence" value="ECO:0007669"/>
    <property type="project" value="UniProtKB-KW"/>
</dbReference>
<dbReference type="GO" id="GO:0032263">
    <property type="term" value="P:GMP salvage"/>
    <property type="evidence" value="ECO:0007669"/>
    <property type="project" value="TreeGrafter"/>
</dbReference>
<dbReference type="GO" id="GO:0000287">
    <property type="term" value="F:magnesium ion binding"/>
    <property type="evidence" value="ECO:0007669"/>
    <property type="project" value="TreeGrafter"/>
</dbReference>
<evidence type="ECO:0000256" key="1">
    <source>
        <dbReference type="ARBA" id="ARBA00001946"/>
    </source>
</evidence>
<keyword evidence="13 17" id="KW-0547">Nucleotide-binding</keyword>
<accession>A0A1V0HPA7</accession>
<dbReference type="GO" id="GO:0052657">
    <property type="term" value="F:guanine phosphoribosyltransferase activity"/>
    <property type="evidence" value="ECO:0007669"/>
    <property type="project" value="RHEA"/>
</dbReference>